<organism evidence="2 3">
    <name type="scientific">Plasmodium gonderi</name>
    <dbReference type="NCBI Taxonomy" id="77519"/>
    <lineage>
        <taxon>Eukaryota</taxon>
        <taxon>Sar</taxon>
        <taxon>Alveolata</taxon>
        <taxon>Apicomplexa</taxon>
        <taxon>Aconoidasida</taxon>
        <taxon>Haemosporida</taxon>
        <taxon>Plasmodiidae</taxon>
        <taxon>Plasmodium</taxon>
        <taxon>Plasmodium (Plasmodium)</taxon>
    </lineage>
</organism>
<dbReference type="RefSeq" id="XP_028544600.1">
    <property type="nucleotide sequence ID" value="XM_028688799.1"/>
</dbReference>
<dbReference type="GeneID" id="39748743"/>
<dbReference type="Proteomes" id="UP000195521">
    <property type="component" value="Unassembled WGS sequence"/>
</dbReference>
<dbReference type="EMBL" id="BDQF01000013">
    <property type="protein sequence ID" value="GAW82011.1"/>
    <property type="molecule type" value="Genomic_DNA"/>
</dbReference>
<keyword evidence="1" id="KW-0812">Transmembrane</keyword>
<evidence type="ECO:0000313" key="2">
    <source>
        <dbReference type="EMBL" id="GAW82011.1"/>
    </source>
</evidence>
<keyword evidence="3" id="KW-1185">Reference proteome</keyword>
<keyword evidence="1" id="KW-0472">Membrane</keyword>
<evidence type="ECO:0000256" key="1">
    <source>
        <dbReference type="SAM" id="Phobius"/>
    </source>
</evidence>
<proteinExistence type="predicted"/>
<sequence>MWSTIYELAKKFRDFNDYVEKNEWQSSSSTDRHCENINQSYLQCIKNSDDNICPKFMHYVHKIKEQYNLKDPEYIYIYYWLYNQCNGKCESADIKNYFNELIKIYESEEGTTIYTVYKDIIITEVEFERLRDIYELNIKPSETDNNDHKKYCSEFQKIYMIRKSECDYNTHSEYCNTLEEYRNKYNEYVKSNNSLKSEFPILHPFRRYNILAYIYITFVIILAIALLLFIMYKFRKMSFFLHRKIIRKRNIYMSTDEGRNAFQYSEISNKISREGTYNILYNYDIC</sequence>
<dbReference type="OrthoDB" id="383056at2759"/>
<comment type="caution">
    <text evidence="2">The sequence shown here is derived from an EMBL/GenBank/DDBJ whole genome shotgun (WGS) entry which is preliminary data.</text>
</comment>
<feature type="transmembrane region" description="Helical" evidence="1">
    <location>
        <begin position="210"/>
        <end position="234"/>
    </location>
</feature>
<name>A0A1Y1JHL3_PLAGO</name>
<gene>
    <name evidence="2" type="ORF">PGO_120020</name>
</gene>
<keyword evidence="1" id="KW-1133">Transmembrane helix</keyword>
<dbReference type="AlphaFoldDB" id="A0A1Y1JHL3"/>
<protein>
    <submittedName>
        <fullName evidence="2">Variable surface protein</fullName>
    </submittedName>
</protein>
<accession>A0A1Y1JHL3</accession>
<reference evidence="3" key="1">
    <citation type="submission" date="2017-04" db="EMBL/GenBank/DDBJ databases">
        <title>Plasmodium gonderi genome.</title>
        <authorList>
            <person name="Arisue N."/>
            <person name="Honma H."/>
            <person name="Kawai S."/>
            <person name="Tougan T."/>
            <person name="Tanabe K."/>
            <person name="Horii T."/>
        </authorList>
    </citation>
    <scope>NUCLEOTIDE SEQUENCE [LARGE SCALE GENOMIC DNA]</scope>
    <source>
        <strain evidence="3">ATCC 30045</strain>
    </source>
</reference>
<evidence type="ECO:0000313" key="3">
    <source>
        <dbReference type="Proteomes" id="UP000195521"/>
    </source>
</evidence>